<dbReference type="InterPro" id="IPR000719">
    <property type="entry name" value="Prot_kinase_dom"/>
</dbReference>
<keyword evidence="2 4" id="KW-0547">Nucleotide-binding</keyword>
<dbReference type="InterPro" id="IPR032675">
    <property type="entry name" value="LRR_dom_sf"/>
</dbReference>
<organism evidence="7 8">
    <name type="scientific">Achlya hypogyna</name>
    <name type="common">Oomycete</name>
    <name type="synonym">Protoachlya hypogyna</name>
    <dbReference type="NCBI Taxonomy" id="1202772"/>
    <lineage>
        <taxon>Eukaryota</taxon>
        <taxon>Sar</taxon>
        <taxon>Stramenopiles</taxon>
        <taxon>Oomycota</taxon>
        <taxon>Saprolegniomycetes</taxon>
        <taxon>Saprolegniales</taxon>
        <taxon>Achlyaceae</taxon>
        <taxon>Achlya</taxon>
    </lineage>
</organism>
<dbReference type="SMART" id="SM00220">
    <property type="entry name" value="S_TKc"/>
    <property type="match status" value="1"/>
</dbReference>
<dbReference type="Gene3D" id="1.10.510.10">
    <property type="entry name" value="Transferase(Phosphotransferase) domain 1"/>
    <property type="match status" value="1"/>
</dbReference>
<dbReference type="Gene3D" id="3.30.200.20">
    <property type="entry name" value="Phosphorylase Kinase, domain 1"/>
    <property type="match status" value="1"/>
</dbReference>
<dbReference type="InterPro" id="IPR008271">
    <property type="entry name" value="Ser/Thr_kinase_AS"/>
</dbReference>
<keyword evidence="5" id="KW-0472">Membrane</keyword>
<evidence type="ECO:0000256" key="1">
    <source>
        <dbReference type="ARBA" id="ARBA00022527"/>
    </source>
</evidence>
<dbReference type="PROSITE" id="PS00107">
    <property type="entry name" value="PROTEIN_KINASE_ATP"/>
    <property type="match status" value="1"/>
</dbReference>
<evidence type="ECO:0000256" key="3">
    <source>
        <dbReference type="ARBA" id="ARBA00022840"/>
    </source>
</evidence>
<feature type="binding site" evidence="4">
    <location>
        <position position="714"/>
    </location>
    <ligand>
        <name>ATP</name>
        <dbReference type="ChEBI" id="CHEBI:30616"/>
    </ligand>
</feature>
<feature type="transmembrane region" description="Helical" evidence="5">
    <location>
        <begin position="606"/>
        <end position="627"/>
    </location>
</feature>
<dbReference type="Pfam" id="PF00069">
    <property type="entry name" value="Pkinase"/>
    <property type="match status" value="1"/>
</dbReference>
<dbReference type="Proteomes" id="UP000243579">
    <property type="component" value="Unassembled WGS sequence"/>
</dbReference>
<keyword evidence="8" id="KW-1185">Reference proteome</keyword>
<dbReference type="PROSITE" id="PS00108">
    <property type="entry name" value="PROTEIN_KINASE_ST"/>
    <property type="match status" value="1"/>
</dbReference>
<evidence type="ECO:0000259" key="6">
    <source>
        <dbReference type="PROSITE" id="PS50011"/>
    </source>
</evidence>
<evidence type="ECO:0000313" key="8">
    <source>
        <dbReference type="Proteomes" id="UP000243579"/>
    </source>
</evidence>
<comment type="caution">
    <text evidence="7">The sequence shown here is derived from an EMBL/GenBank/DDBJ whole genome shotgun (WGS) entry which is preliminary data.</text>
</comment>
<gene>
    <name evidence="7" type="ORF">ACHHYP_09192</name>
</gene>
<dbReference type="InterPro" id="IPR001245">
    <property type="entry name" value="Ser-Thr/Tyr_kinase_cat_dom"/>
</dbReference>
<dbReference type="GO" id="GO:0005524">
    <property type="term" value="F:ATP binding"/>
    <property type="evidence" value="ECO:0007669"/>
    <property type="project" value="UniProtKB-UniRule"/>
</dbReference>
<keyword evidence="5" id="KW-0812">Transmembrane</keyword>
<dbReference type="SUPFAM" id="SSF56112">
    <property type="entry name" value="Protein kinase-like (PK-like)"/>
    <property type="match status" value="1"/>
</dbReference>
<evidence type="ECO:0000256" key="4">
    <source>
        <dbReference type="PROSITE-ProRule" id="PRU10141"/>
    </source>
</evidence>
<reference evidence="7 8" key="1">
    <citation type="journal article" date="2014" name="Genome Biol. Evol.">
        <title>The secreted proteins of Achlya hypogyna and Thraustotheca clavata identify the ancestral oomycete secretome and reveal gene acquisitions by horizontal gene transfer.</title>
        <authorList>
            <person name="Misner I."/>
            <person name="Blouin N."/>
            <person name="Leonard G."/>
            <person name="Richards T.A."/>
            <person name="Lane C.E."/>
        </authorList>
    </citation>
    <scope>NUCLEOTIDE SEQUENCE [LARGE SCALE GENOMIC DNA]</scope>
    <source>
        <strain evidence="7 8">ATCC 48635</strain>
    </source>
</reference>
<evidence type="ECO:0000256" key="5">
    <source>
        <dbReference type="SAM" id="Phobius"/>
    </source>
</evidence>
<keyword evidence="5" id="KW-1133">Transmembrane helix</keyword>
<keyword evidence="1" id="KW-0723">Serine/threonine-protein kinase</keyword>
<dbReference type="PRINTS" id="PR00109">
    <property type="entry name" value="TYRKINASE"/>
</dbReference>
<dbReference type="EMBL" id="JNBR01000090">
    <property type="protein sequence ID" value="OQR98072.1"/>
    <property type="molecule type" value="Genomic_DNA"/>
</dbReference>
<name>A0A1V9ZJA7_ACHHY</name>
<dbReference type="PANTHER" id="PTHR44329">
    <property type="entry name" value="SERINE/THREONINE-PROTEIN KINASE TNNI3K-RELATED"/>
    <property type="match status" value="1"/>
</dbReference>
<evidence type="ECO:0000256" key="2">
    <source>
        <dbReference type="ARBA" id="ARBA00022741"/>
    </source>
</evidence>
<dbReference type="InterPro" id="IPR051681">
    <property type="entry name" value="Ser/Thr_Kinases-Pseudokinases"/>
</dbReference>
<feature type="domain" description="Protein kinase" evidence="6">
    <location>
        <begin position="687"/>
        <end position="949"/>
    </location>
</feature>
<dbReference type="PANTHER" id="PTHR44329:SF214">
    <property type="entry name" value="PROTEIN KINASE DOMAIN-CONTAINING PROTEIN"/>
    <property type="match status" value="1"/>
</dbReference>
<dbReference type="AlphaFoldDB" id="A0A1V9ZJA7"/>
<keyword evidence="7" id="KW-0808">Transferase</keyword>
<dbReference type="InterPro" id="IPR011009">
    <property type="entry name" value="Kinase-like_dom_sf"/>
</dbReference>
<keyword evidence="7" id="KW-0418">Kinase</keyword>
<dbReference type="OrthoDB" id="76838at2759"/>
<dbReference type="InterPro" id="IPR017441">
    <property type="entry name" value="Protein_kinase_ATP_BS"/>
</dbReference>
<dbReference type="GO" id="GO:0004674">
    <property type="term" value="F:protein serine/threonine kinase activity"/>
    <property type="evidence" value="ECO:0007669"/>
    <property type="project" value="UniProtKB-KW"/>
</dbReference>
<dbReference type="Gene3D" id="3.80.10.10">
    <property type="entry name" value="Ribonuclease Inhibitor"/>
    <property type="match status" value="2"/>
</dbReference>
<sequence length="956" mass="104165">MGCLFQAYASTFTCGAAHCADGVCCILDRNCAQTIAYAFNTTGAISDQIELVHALPSIDAIVFVSNGLKRFGLPGALSPIQNATVTSLTIVNNPSLQGAVALPSRLRVLNMTRNRLDNAQIVLPPSITRVSLDDSGLHSLLNVTFPATKLQYMSARHNLLTRFERVPEAEILDLSGNAIKLVRTEGFHKASTLILDNNPNLATVWNTGPASEHFIFHCSGCNITTFVVDSATHLSLTSGAKLPPTSPAARVCPPTLTTVVHEATVICVGAAATSSDFVGACPFSAMLAGAALTRSHCTTLDALYCVVDRQCNELEPFLNSTAITLDFSFVHDPIVDAAKFQLRQLHISTLPNVASLTIRHAFDARFVGDATATLQTLYELLCFCGSTREARRLEALASWTLDDPQRSVLPTTLESLCVALVLAPPMTSLSECIDCGWKIIPTAYPWPPTLKSLTLRQNQLLSFPSHMQWPRALTSFDVSRNQIEIFAGIPCAASINMSANNLHAVSLANFHGASVLDFSYNTPLVSVAFTASTQASTKLTELHLEGCENLLNITFDTGAFEAAKSAQIYLPTTSGQRPACPNGKLQPVTGLSAPVLVCVMDRSFDYVVFTSIVLAALLCLGFTAWVMKRCRRTTPEDGPMSPEPNAAFKAVGDNDRLALPFADHSLGDLAATMTSGLLPFRLNTDVTLLDTVLGRGAYGEVILGSHAGRLVAVKRLRADNYTVKHMEMLIQEIELMARFTSPHLVEFIGASWCSFADMKCIVEYMEKGDLHTYLCATKDSMETAFPFTGKTACMISMLRGLKYLHSQNVIHRDLKSRNVLLNSAGEAKLGDFGVAREVTEESMTNAVGTYRWTAPEVLKGKHYNEKADIYSFGMILTELDTHELPYADQVNERGQPLGNFTIMYKVMQGTITPTLRPTCPTWLRDVIFWCIAYNVEDRPSAADLEHHLLSIANEIE</sequence>
<proteinExistence type="predicted"/>
<dbReference type="SUPFAM" id="SSF52058">
    <property type="entry name" value="L domain-like"/>
    <property type="match status" value="1"/>
</dbReference>
<accession>A0A1V9ZJA7</accession>
<dbReference type="STRING" id="1202772.A0A1V9ZJA7"/>
<protein>
    <submittedName>
        <fullName evidence="7">Protein kinase</fullName>
    </submittedName>
</protein>
<evidence type="ECO:0000313" key="7">
    <source>
        <dbReference type="EMBL" id="OQR98072.1"/>
    </source>
</evidence>
<keyword evidence="3 4" id="KW-0067">ATP-binding</keyword>
<dbReference type="PROSITE" id="PS50011">
    <property type="entry name" value="PROTEIN_KINASE_DOM"/>
    <property type="match status" value="1"/>
</dbReference>